<accession>G4SZI3</accession>
<dbReference type="GO" id="GO:0000160">
    <property type="term" value="P:phosphorelay signal transduction system"/>
    <property type="evidence" value="ECO:0007669"/>
    <property type="project" value="InterPro"/>
</dbReference>
<keyword evidence="5" id="KW-1185">Reference proteome</keyword>
<evidence type="ECO:0000256" key="1">
    <source>
        <dbReference type="ARBA" id="ARBA00022553"/>
    </source>
</evidence>
<dbReference type="PANTHER" id="PTHR44591:SF19">
    <property type="entry name" value="TWO-COMPONENT RESPONSE REGULATOR-RELATED"/>
    <property type="match status" value="1"/>
</dbReference>
<evidence type="ECO:0000313" key="4">
    <source>
        <dbReference type="EMBL" id="CCE24424.1"/>
    </source>
</evidence>
<keyword evidence="1 2" id="KW-0597">Phosphoprotein</keyword>
<dbReference type="Gene3D" id="3.40.50.2300">
    <property type="match status" value="1"/>
</dbReference>
<dbReference type="PATRIC" id="fig|271065.3.peg.2824"/>
<feature type="domain" description="Response regulatory" evidence="3">
    <location>
        <begin position="7"/>
        <end position="120"/>
    </location>
</feature>
<organism evidence="4 5">
    <name type="scientific">Methylotuvimicrobium alcaliphilum (strain DSM 19304 / NCIMB 14124 / VKM B-2133 / 20Z)</name>
    <name type="common">Methylomicrobium alcaliphilum</name>
    <dbReference type="NCBI Taxonomy" id="1091494"/>
    <lineage>
        <taxon>Bacteria</taxon>
        <taxon>Pseudomonadati</taxon>
        <taxon>Pseudomonadota</taxon>
        <taxon>Gammaproteobacteria</taxon>
        <taxon>Methylococcales</taxon>
        <taxon>Methylococcaceae</taxon>
        <taxon>Methylotuvimicrobium</taxon>
    </lineage>
</organism>
<dbReference type="PROSITE" id="PS50110">
    <property type="entry name" value="RESPONSE_REGULATORY"/>
    <property type="match status" value="1"/>
</dbReference>
<dbReference type="PANTHER" id="PTHR44591">
    <property type="entry name" value="STRESS RESPONSE REGULATOR PROTEIN 1"/>
    <property type="match status" value="1"/>
</dbReference>
<dbReference type="CDD" id="cd17569">
    <property type="entry name" value="REC_HupR-like"/>
    <property type="match status" value="1"/>
</dbReference>
<gene>
    <name evidence="4" type="ordered locus">MEALZ_2752</name>
</gene>
<evidence type="ECO:0000256" key="2">
    <source>
        <dbReference type="PROSITE-ProRule" id="PRU00169"/>
    </source>
</evidence>
<dbReference type="EMBL" id="FO082060">
    <property type="protein sequence ID" value="CCE24424.1"/>
    <property type="molecule type" value="Genomic_DNA"/>
</dbReference>
<dbReference type="Pfam" id="PF00072">
    <property type="entry name" value="Response_reg"/>
    <property type="match status" value="1"/>
</dbReference>
<dbReference type="KEGG" id="mah:MEALZ_2752"/>
<dbReference type="SMART" id="SM00448">
    <property type="entry name" value="REC"/>
    <property type="match status" value="1"/>
</dbReference>
<sequence>MNEDAAKILLVDDEQNVLKALSRILRDYHLVTAQSGEESLLLAKEIEFDLVISDYRMPGMDGVEFLKKFIKLQPNAMRMILTGYADLESAQHAINEAGVFRFLNKPWNNLEIINAVAVALEHKRILQENKDLADQVRRQQALLKDQDTILRALEAEEPGITKVNWAADGSIIINEDEYE</sequence>
<dbReference type="InterPro" id="IPR050595">
    <property type="entry name" value="Bact_response_regulator"/>
</dbReference>
<dbReference type="HOGENOM" id="CLU_000445_69_8_6"/>
<dbReference type="InterPro" id="IPR011006">
    <property type="entry name" value="CheY-like_superfamily"/>
</dbReference>
<dbReference type="RefSeq" id="WP_014149190.1">
    <property type="nucleotide sequence ID" value="NC_016112.1"/>
</dbReference>
<dbReference type="Proteomes" id="UP000008315">
    <property type="component" value="Chromosome"/>
</dbReference>
<evidence type="ECO:0000313" key="5">
    <source>
        <dbReference type="Proteomes" id="UP000008315"/>
    </source>
</evidence>
<evidence type="ECO:0000259" key="3">
    <source>
        <dbReference type="PROSITE" id="PS50110"/>
    </source>
</evidence>
<feature type="modified residue" description="4-aspartylphosphate" evidence="2">
    <location>
        <position position="54"/>
    </location>
</feature>
<name>G4SZI3_META2</name>
<dbReference type="STRING" id="1091494.MEALZ_2752"/>
<dbReference type="InterPro" id="IPR001789">
    <property type="entry name" value="Sig_transdc_resp-reg_receiver"/>
</dbReference>
<dbReference type="AlphaFoldDB" id="G4SZI3"/>
<protein>
    <submittedName>
        <fullName evidence="4">Response regulator receiver</fullName>
    </submittedName>
</protein>
<reference evidence="5" key="1">
    <citation type="journal article" date="2012" name="J. Bacteriol.">
        <title>Genome sequence of the haloalkaliphilic methanotrophic bacterium Methylomicrobium alcaliphilum 20Z.</title>
        <authorList>
            <person name="Vuilleumier S."/>
            <person name="Khmelenina V.N."/>
            <person name="Bringel F."/>
            <person name="Reshetnikov A.S."/>
            <person name="Lajus A."/>
            <person name="Mangenot S."/>
            <person name="Rouy Z."/>
            <person name="Op den Camp H.J."/>
            <person name="Jetten M.S."/>
            <person name="Dispirito A.A."/>
            <person name="Dunfield P."/>
            <person name="Klotz M.G."/>
            <person name="Semrau J.D."/>
            <person name="Stein L.Y."/>
            <person name="Barbe V."/>
            <person name="Medigue C."/>
            <person name="Trotsenko Y.A."/>
            <person name="Kalyuzhnaya M.G."/>
        </authorList>
    </citation>
    <scope>NUCLEOTIDE SEQUENCE [LARGE SCALE GENOMIC DNA]</scope>
    <source>
        <strain evidence="5">DSM 19304 / NCIMB 14124 / VKM B-2133 / 20Z</strain>
    </source>
</reference>
<proteinExistence type="predicted"/>
<dbReference type="SUPFAM" id="SSF52172">
    <property type="entry name" value="CheY-like"/>
    <property type="match status" value="1"/>
</dbReference>